<dbReference type="AlphaFoldDB" id="K3WGV3"/>
<feature type="compositionally biased region" description="Pro residues" evidence="1">
    <location>
        <begin position="68"/>
        <end position="84"/>
    </location>
</feature>
<evidence type="ECO:0008006" key="4">
    <source>
        <dbReference type="Google" id="ProtNLM"/>
    </source>
</evidence>
<dbReference type="Gene3D" id="3.30.200.20">
    <property type="entry name" value="Phosphorylase Kinase, domain 1"/>
    <property type="match status" value="1"/>
</dbReference>
<accession>K3WGV3</accession>
<dbReference type="STRING" id="431595.K3WGV3"/>
<dbReference type="VEuPathDB" id="FungiDB:PYU1_G004184"/>
<dbReference type="eggNOG" id="KOG0585">
    <property type="taxonomic scope" value="Eukaryota"/>
</dbReference>
<reference evidence="2" key="3">
    <citation type="submission" date="2015-02" db="UniProtKB">
        <authorList>
            <consortium name="EnsemblProtists"/>
        </authorList>
    </citation>
    <scope>IDENTIFICATION</scope>
    <source>
        <strain evidence="2">DAOM BR144</strain>
    </source>
</reference>
<evidence type="ECO:0000313" key="2">
    <source>
        <dbReference type="EnsemblProtists" id="PYU1_T004194"/>
    </source>
</evidence>
<organism evidence="2 3">
    <name type="scientific">Globisporangium ultimum (strain ATCC 200006 / CBS 805.95 / DAOM BR144)</name>
    <name type="common">Pythium ultimum</name>
    <dbReference type="NCBI Taxonomy" id="431595"/>
    <lineage>
        <taxon>Eukaryota</taxon>
        <taxon>Sar</taxon>
        <taxon>Stramenopiles</taxon>
        <taxon>Oomycota</taxon>
        <taxon>Peronosporomycetes</taxon>
        <taxon>Pythiales</taxon>
        <taxon>Pythiaceae</taxon>
        <taxon>Globisporangium</taxon>
    </lineage>
</organism>
<name>K3WGV3_GLOUD</name>
<evidence type="ECO:0000256" key="1">
    <source>
        <dbReference type="SAM" id="MobiDB-lite"/>
    </source>
</evidence>
<reference evidence="3" key="2">
    <citation type="submission" date="2010-04" db="EMBL/GenBank/DDBJ databases">
        <authorList>
            <person name="Buell R."/>
            <person name="Hamilton J."/>
            <person name="Hostetler J."/>
        </authorList>
    </citation>
    <scope>NUCLEOTIDE SEQUENCE [LARGE SCALE GENOMIC DNA]</scope>
    <source>
        <strain evidence="3">DAOM:BR144</strain>
    </source>
</reference>
<protein>
    <recommendedName>
        <fullName evidence="4">Protein kinase domain-containing protein</fullName>
    </recommendedName>
</protein>
<dbReference type="HOGENOM" id="CLU_2270882_0_0_1"/>
<dbReference type="EMBL" id="GL376567">
    <property type="status" value="NOT_ANNOTATED_CDS"/>
    <property type="molecule type" value="Genomic_DNA"/>
</dbReference>
<dbReference type="SUPFAM" id="SSF56112">
    <property type="entry name" value="Protein kinase-like (PK-like)"/>
    <property type="match status" value="1"/>
</dbReference>
<feature type="region of interest" description="Disordered" evidence="1">
    <location>
        <begin position="62"/>
        <end position="84"/>
    </location>
</feature>
<dbReference type="InterPro" id="IPR011009">
    <property type="entry name" value="Kinase-like_dom_sf"/>
</dbReference>
<evidence type="ECO:0000313" key="3">
    <source>
        <dbReference type="Proteomes" id="UP000019132"/>
    </source>
</evidence>
<keyword evidence="3" id="KW-1185">Reference proteome</keyword>
<sequence>MKPRAKAKWQIVETHRVTKLKRSGGAKCVNNYELKHTLGQGQFAKVKLCERIAAPAATANATAVGVNGPPPPPPTFSNGATPPPTRRQFAMKIFSKKALLKMK</sequence>
<dbReference type="Proteomes" id="UP000019132">
    <property type="component" value="Unassembled WGS sequence"/>
</dbReference>
<reference evidence="3" key="1">
    <citation type="journal article" date="2010" name="Genome Biol.">
        <title>Genome sequence of the necrotrophic plant pathogen Pythium ultimum reveals original pathogenicity mechanisms and effector repertoire.</title>
        <authorList>
            <person name="Levesque C.A."/>
            <person name="Brouwer H."/>
            <person name="Cano L."/>
            <person name="Hamilton J.P."/>
            <person name="Holt C."/>
            <person name="Huitema E."/>
            <person name="Raffaele S."/>
            <person name="Robideau G.P."/>
            <person name="Thines M."/>
            <person name="Win J."/>
            <person name="Zerillo M.M."/>
            <person name="Beakes G.W."/>
            <person name="Boore J.L."/>
            <person name="Busam D."/>
            <person name="Dumas B."/>
            <person name="Ferriera S."/>
            <person name="Fuerstenberg S.I."/>
            <person name="Gachon C.M."/>
            <person name="Gaulin E."/>
            <person name="Govers F."/>
            <person name="Grenville-Briggs L."/>
            <person name="Horner N."/>
            <person name="Hostetler J."/>
            <person name="Jiang R.H."/>
            <person name="Johnson J."/>
            <person name="Krajaejun T."/>
            <person name="Lin H."/>
            <person name="Meijer H.J."/>
            <person name="Moore B."/>
            <person name="Morris P."/>
            <person name="Phuntmart V."/>
            <person name="Puiu D."/>
            <person name="Shetty J."/>
            <person name="Stajich J.E."/>
            <person name="Tripathy S."/>
            <person name="Wawra S."/>
            <person name="van West P."/>
            <person name="Whitty B.R."/>
            <person name="Coutinho P.M."/>
            <person name="Henrissat B."/>
            <person name="Martin F."/>
            <person name="Thomas P.D."/>
            <person name="Tyler B.M."/>
            <person name="De Vries R.P."/>
            <person name="Kamoun S."/>
            <person name="Yandell M."/>
            <person name="Tisserat N."/>
            <person name="Buell C.R."/>
        </authorList>
    </citation>
    <scope>NUCLEOTIDE SEQUENCE</scope>
    <source>
        <strain evidence="3">DAOM:BR144</strain>
    </source>
</reference>
<proteinExistence type="predicted"/>
<dbReference type="InParanoid" id="K3WGV3"/>
<dbReference type="EnsemblProtists" id="PYU1_T004194">
    <property type="protein sequence ID" value="PYU1_T004194"/>
    <property type="gene ID" value="PYU1_G004184"/>
</dbReference>